<feature type="transmembrane region" description="Helical" evidence="5">
    <location>
        <begin position="213"/>
        <end position="234"/>
    </location>
</feature>
<evidence type="ECO:0000256" key="2">
    <source>
        <dbReference type="ARBA" id="ARBA00022692"/>
    </source>
</evidence>
<sequence>MAADKKDETMFGMPLKYVALLTLVVQNSMLVLIMKYSREGVAKSDLYLASTAVLVSEVTKLCVCFVLFLQEPQNKGAGVTQILSALFGKEAESWKMMVPAALYVIQNNLQYLAVSNLDPATFQVTYQMKILTTAVFSVLMLKKSLTLMKWIALVLLTVGIALVQMPTSSTPVVAKNGANSFVGLIAVTVACVLSGLAGVWFEKVLKGTQASVWHRNIQLSTFSIIPGLLGAFLIDGRTIAEKGFFHGYTFWAWMAIANQAFGGLIVALVVKYADNILKGFATSISIILSAIASIFLFDFFISLPFVIGAAVVLYATHLYGLPDAPAATLPAYQPAKTEEEN</sequence>
<comment type="caution">
    <text evidence="6">The sequence shown here is derived from an EMBL/GenBank/DDBJ whole genome shotgun (WGS) entry which is preliminary data.</text>
</comment>
<dbReference type="AlphaFoldDB" id="A0A1Y2CMP0"/>
<dbReference type="GO" id="GO:0000139">
    <property type="term" value="C:Golgi membrane"/>
    <property type="evidence" value="ECO:0007669"/>
    <property type="project" value="InterPro"/>
</dbReference>
<dbReference type="GO" id="GO:0015165">
    <property type="term" value="F:pyrimidine nucleotide-sugar transmembrane transporter activity"/>
    <property type="evidence" value="ECO:0007669"/>
    <property type="project" value="InterPro"/>
</dbReference>
<evidence type="ECO:0000313" key="6">
    <source>
        <dbReference type="EMBL" id="ORY48308.1"/>
    </source>
</evidence>
<keyword evidence="3 5" id="KW-1133">Transmembrane helix</keyword>
<dbReference type="PANTHER" id="PTHR10231">
    <property type="entry name" value="NUCLEOTIDE-SUGAR TRANSMEMBRANE TRANSPORTER"/>
    <property type="match status" value="1"/>
</dbReference>
<dbReference type="Pfam" id="PF04142">
    <property type="entry name" value="Nuc_sug_transp"/>
    <property type="match status" value="1"/>
</dbReference>
<reference evidence="6 7" key="1">
    <citation type="submission" date="2016-07" db="EMBL/GenBank/DDBJ databases">
        <title>Pervasive Adenine N6-methylation of Active Genes in Fungi.</title>
        <authorList>
            <consortium name="DOE Joint Genome Institute"/>
            <person name="Mondo S.J."/>
            <person name="Dannebaum R.O."/>
            <person name="Kuo R.C."/>
            <person name="Labutti K."/>
            <person name="Haridas S."/>
            <person name="Kuo A."/>
            <person name="Salamov A."/>
            <person name="Ahrendt S.R."/>
            <person name="Lipzen A."/>
            <person name="Sullivan W."/>
            <person name="Andreopoulos W.B."/>
            <person name="Clum A."/>
            <person name="Lindquist E."/>
            <person name="Daum C."/>
            <person name="Ramamoorthy G.K."/>
            <person name="Gryganskyi A."/>
            <person name="Culley D."/>
            <person name="Magnuson J.K."/>
            <person name="James T.Y."/>
            <person name="O'Malley M.A."/>
            <person name="Stajich J.E."/>
            <person name="Spatafora J.W."/>
            <person name="Visel A."/>
            <person name="Grigoriev I.V."/>
        </authorList>
    </citation>
    <scope>NUCLEOTIDE SEQUENCE [LARGE SCALE GENOMIC DNA]</scope>
    <source>
        <strain evidence="6 7">JEL800</strain>
    </source>
</reference>
<gene>
    <name evidence="6" type="ORF">BCR33DRAFT_677805</name>
</gene>
<keyword evidence="2 5" id="KW-0812">Transmembrane</keyword>
<feature type="transmembrane region" description="Helical" evidence="5">
    <location>
        <begin position="181"/>
        <end position="201"/>
    </location>
</feature>
<proteinExistence type="predicted"/>
<dbReference type="EMBL" id="MCGO01000012">
    <property type="protein sequence ID" value="ORY48308.1"/>
    <property type="molecule type" value="Genomic_DNA"/>
</dbReference>
<feature type="transmembrane region" description="Helical" evidence="5">
    <location>
        <begin position="46"/>
        <end position="69"/>
    </location>
</feature>
<evidence type="ECO:0000256" key="3">
    <source>
        <dbReference type="ARBA" id="ARBA00022989"/>
    </source>
</evidence>
<dbReference type="OrthoDB" id="408493at2759"/>
<feature type="transmembrane region" description="Helical" evidence="5">
    <location>
        <begin position="150"/>
        <end position="169"/>
    </location>
</feature>
<name>A0A1Y2CMP0_9FUNG</name>
<dbReference type="NCBIfam" id="TIGR00803">
    <property type="entry name" value="nst"/>
    <property type="match status" value="1"/>
</dbReference>
<keyword evidence="7" id="KW-1185">Reference proteome</keyword>
<organism evidence="6 7">
    <name type="scientific">Rhizoclosmatium globosum</name>
    <dbReference type="NCBI Taxonomy" id="329046"/>
    <lineage>
        <taxon>Eukaryota</taxon>
        <taxon>Fungi</taxon>
        <taxon>Fungi incertae sedis</taxon>
        <taxon>Chytridiomycota</taxon>
        <taxon>Chytridiomycota incertae sedis</taxon>
        <taxon>Chytridiomycetes</taxon>
        <taxon>Chytridiales</taxon>
        <taxon>Chytriomycetaceae</taxon>
        <taxon>Rhizoclosmatium</taxon>
    </lineage>
</organism>
<dbReference type="STRING" id="329046.A0A1Y2CMP0"/>
<keyword evidence="6" id="KW-0762">Sugar transport</keyword>
<accession>A0A1Y2CMP0</accession>
<feature type="transmembrane region" description="Helical" evidence="5">
    <location>
        <begin position="15"/>
        <end position="34"/>
    </location>
</feature>
<feature type="transmembrane region" description="Helical" evidence="5">
    <location>
        <begin position="250"/>
        <end position="270"/>
    </location>
</feature>
<comment type="subcellular location">
    <subcellularLocation>
        <location evidence="1">Membrane</location>
        <topology evidence="1">Multi-pass membrane protein</topology>
    </subcellularLocation>
</comment>
<keyword evidence="4 5" id="KW-0472">Membrane</keyword>
<evidence type="ECO:0000256" key="4">
    <source>
        <dbReference type="ARBA" id="ARBA00023136"/>
    </source>
</evidence>
<feature type="transmembrane region" description="Helical" evidence="5">
    <location>
        <begin position="282"/>
        <end position="315"/>
    </location>
</feature>
<dbReference type="InterPro" id="IPR037185">
    <property type="entry name" value="EmrE-like"/>
</dbReference>
<keyword evidence="6" id="KW-0813">Transport</keyword>
<evidence type="ECO:0000256" key="5">
    <source>
        <dbReference type="SAM" id="Phobius"/>
    </source>
</evidence>
<dbReference type="Proteomes" id="UP000193642">
    <property type="component" value="Unassembled WGS sequence"/>
</dbReference>
<evidence type="ECO:0000256" key="1">
    <source>
        <dbReference type="ARBA" id="ARBA00004141"/>
    </source>
</evidence>
<dbReference type="InterPro" id="IPR007271">
    <property type="entry name" value="Nuc_sug_transpt"/>
</dbReference>
<dbReference type="PIRSF" id="PIRSF005799">
    <property type="entry name" value="UDP-gal_transpt"/>
    <property type="match status" value="1"/>
</dbReference>
<protein>
    <submittedName>
        <fullName evidence="6">Nucleotide-sugar transporter</fullName>
    </submittedName>
</protein>
<evidence type="ECO:0000313" key="7">
    <source>
        <dbReference type="Proteomes" id="UP000193642"/>
    </source>
</evidence>
<dbReference type="SUPFAM" id="SSF103481">
    <property type="entry name" value="Multidrug resistance efflux transporter EmrE"/>
    <property type="match status" value="1"/>
</dbReference>